<reference evidence="2 3" key="1">
    <citation type="journal article" date="2013" name="Genome Biol.">
        <title>Genome of Acanthamoeba castellanii highlights extensive lateral gene transfer and early evolution of tyrosine kinase signaling.</title>
        <authorList>
            <person name="Clarke M."/>
            <person name="Lohan A.J."/>
            <person name="Liu B."/>
            <person name="Lagkouvardos I."/>
            <person name="Roy S."/>
            <person name="Zafar N."/>
            <person name="Bertelli C."/>
            <person name="Schilde C."/>
            <person name="Kianianmomeni A."/>
            <person name="Burglin T.R."/>
            <person name="Frech C."/>
            <person name="Turcotte B."/>
            <person name="Kopec K.O."/>
            <person name="Synnott J.M."/>
            <person name="Choo C."/>
            <person name="Paponov I."/>
            <person name="Finkler A."/>
            <person name="Soon Heng Tan C."/>
            <person name="Hutchins A.P."/>
            <person name="Weinmeier T."/>
            <person name="Rattei T."/>
            <person name="Chu J.S."/>
            <person name="Gimenez G."/>
            <person name="Irimia M."/>
            <person name="Rigden D.J."/>
            <person name="Fitzpatrick D.A."/>
            <person name="Lorenzo-Morales J."/>
            <person name="Bateman A."/>
            <person name="Chiu C.H."/>
            <person name="Tang P."/>
            <person name="Hegemann P."/>
            <person name="Fromm H."/>
            <person name="Raoult D."/>
            <person name="Greub G."/>
            <person name="Miranda-Saavedra D."/>
            <person name="Chen N."/>
            <person name="Nash P."/>
            <person name="Ginger M.L."/>
            <person name="Horn M."/>
            <person name="Schaap P."/>
            <person name="Caler L."/>
            <person name="Loftus B."/>
        </authorList>
    </citation>
    <scope>NUCLEOTIDE SEQUENCE [LARGE SCALE GENOMIC DNA]</scope>
    <source>
        <strain evidence="2 3">Neff</strain>
    </source>
</reference>
<gene>
    <name evidence="2" type="ORF">ACA1_044410</name>
</gene>
<sequence>MQRASTLALICLLFVCLEAAQALATPPIKCVKWYNSPNQPPATGTWSYQAKVSPLCREVVYGGARGWYLNGSQTDLTQPNGEYIRIKQTFLNIKAVVEETGATLQDITFLHVACNDLVRCRPIVNQVQIELWGPIDHANPNHPPRGIFGDLTFNGLDCLRADGSYYRGAVGSTGQVVCQPGDKPIGDIIEISPRYAVPIQNSFPF</sequence>
<dbReference type="Gene3D" id="3.30.1330.40">
    <property type="entry name" value="RutC-like"/>
    <property type="match status" value="1"/>
</dbReference>
<dbReference type="VEuPathDB" id="AmoebaDB:ACA1_044410"/>
<evidence type="ECO:0000313" key="2">
    <source>
        <dbReference type="EMBL" id="ELR18462.1"/>
    </source>
</evidence>
<protein>
    <submittedName>
        <fullName evidence="2">Translation initiation inhibitor, putative</fullName>
    </submittedName>
</protein>
<keyword evidence="1" id="KW-0732">Signal</keyword>
<dbReference type="AlphaFoldDB" id="L8GZQ9"/>
<dbReference type="Proteomes" id="UP000011083">
    <property type="component" value="Unassembled WGS sequence"/>
</dbReference>
<dbReference type="RefSeq" id="XP_004340499.1">
    <property type="nucleotide sequence ID" value="XM_004340451.1"/>
</dbReference>
<evidence type="ECO:0000256" key="1">
    <source>
        <dbReference type="SAM" id="SignalP"/>
    </source>
</evidence>
<organism evidence="2 3">
    <name type="scientific">Acanthamoeba castellanii (strain ATCC 30010 / Neff)</name>
    <dbReference type="NCBI Taxonomy" id="1257118"/>
    <lineage>
        <taxon>Eukaryota</taxon>
        <taxon>Amoebozoa</taxon>
        <taxon>Discosea</taxon>
        <taxon>Longamoebia</taxon>
        <taxon>Centramoebida</taxon>
        <taxon>Acanthamoebidae</taxon>
        <taxon>Acanthamoeba</taxon>
    </lineage>
</organism>
<feature type="chain" id="PRO_5003990240" evidence="1">
    <location>
        <begin position="23"/>
        <end position="205"/>
    </location>
</feature>
<proteinExistence type="predicted"/>
<dbReference type="GeneID" id="14919308"/>
<evidence type="ECO:0000313" key="3">
    <source>
        <dbReference type="Proteomes" id="UP000011083"/>
    </source>
</evidence>
<dbReference type="OrthoDB" id="309640at2759"/>
<feature type="signal peptide" evidence="1">
    <location>
        <begin position="1"/>
        <end position="22"/>
    </location>
</feature>
<dbReference type="EMBL" id="KB007952">
    <property type="protein sequence ID" value="ELR18462.1"/>
    <property type="molecule type" value="Genomic_DNA"/>
</dbReference>
<dbReference type="SUPFAM" id="SSF55298">
    <property type="entry name" value="YjgF-like"/>
    <property type="match status" value="1"/>
</dbReference>
<keyword evidence="3" id="KW-1185">Reference proteome</keyword>
<dbReference type="KEGG" id="acan:ACA1_044410"/>
<accession>L8GZQ9</accession>
<name>L8GZQ9_ACACF</name>
<dbReference type="InterPro" id="IPR035959">
    <property type="entry name" value="RutC-like_sf"/>
</dbReference>